<accession>A0A1Q8YIJ2</accession>
<keyword evidence="2" id="KW-1185">Reference proteome</keyword>
<gene>
    <name evidence="1" type="ORF">BLL52_0893</name>
</gene>
<name>A0A1Q8YIJ2_9BURK</name>
<organism evidence="1 2">
    <name type="scientific">Rhodoferax antarcticus ANT.BR</name>
    <dbReference type="NCBI Taxonomy" id="1111071"/>
    <lineage>
        <taxon>Bacteria</taxon>
        <taxon>Pseudomonadati</taxon>
        <taxon>Pseudomonadota</taxon>
        <taxon>Betaproteobacteria</taxon>
        <taxon>Burkholderiales</taxon>
        <taxon>Comamonadaceae</taxon>
        <taxon>Rhodoferax</taxon>
    </lineage>
</organism>
<proteinExistence type="predicted"/>
<comment type="caution">
    <text evidence="1">The sequence shown here is derived from an EMBL/GenBank/DDBJ whole genome shotgun (WGS) entry which is preliminary data.</text>
</comment>
<dbReference type="AlphaFoldDB" id="A0A1Q8YIJ2"/>
<evidence type="ECO:0000313" key="2">
    <source>
        <dbReference type="Proteomes" id="UP000185911"/>
    </source>
</evidence>
<protein>
    <submittedName>
        <fullName evidence="1">Uncharacterized protein</fullName>
    </submittedName>
</protein>
<dbReference type="RefSeq" id="WP_156876291.1">
    <property type="nucleotide sequence ID" value="NZ_MSYM01000007.1"/>
</dbReference>
<dbReference type="EMBL" id="MSYM01000007">
    <property type="protein sequence ID" value="OLP07797.1"/>
    <property type="molecule type" value="Genomic_DNA"/>
</dbReference>
<reference evidence="1 2" key="1">
    <citation type="submission" date="2017-01" db="EMBL/GenBank/DDBJ databases">
        <title>Genome sequence of Rhodoferax antarcticus ANT.BR, a psychrophilic purple nonsulfur bacterium from an Antarctic microbial mat.</title>
        <authorList>
            <person name="Baker J."/>
            <person name="Riester C."/>
            <person name="Skinner B."/>
            <person name="Newell A."/>
            <person name="Swingley W."/>
            <person name="Madigan M."/>
            <person name="Jung D."/>
            <person name="Asao M."/>
            <person name="Chen M."/>
            <person name="Loughlin P."/>
            <person name="Pan H."/>
            <person name="Lin S."/>
            <person name="Li N."/>
            <person name="Shaw J."/>
            <person name="Prado M."/>
            <person name="Sherman C."/>
            <person name="Li X."/>
            <person name="Tang J."/>
            <person name="Blankenship R."/>
            <person name="Zhao T."/>
            <person name="Touchman J."/>
            <person name="Sattley M."/>
        </authorList>
    </citation>
    <scope>NUCLEOTIDE SEQUENCE [LARGE SCALE GENOMIC DNA]</scope>
    <source>
        <strain evidence="1 2">ANT.BR</strain>
    </source>
</reference>
<evidence type="ECO:0000313" key="1">
    <source>
        <dbReference type="EMBL" id="OLP07797.1"/>
    </source>
</evidence>
<sequence length="53" mass="6256">MTLENSERPQIRWVSEQFQGATPWTSLSPDYCHQGNLRWPQVTESSTRHKEKP</sequence>
<dbReference type="Proteomes" id="UP000185911">
    <property type="component" value="Unassembled WGS sequence"/>
</dbReference>